<dbReference type="RefSeq" id="WP_106660726.1">
    <property type="nucleotide sequence ID" value="NZ_PJEO01000052.1"/>
</dbReference>
<dbReference type="OrthoDB" id="7875289at2"/>
<dbReference type="PROSITE" id="PS50075">
    <property type="entry name" value="CARRIER"/>
    <property type="match status" value="1"/>
</dbReference>
<name>A0A2N3HGV6_9FLAO</name>
<dbReference type="AlphaFoldDB" id="A0A2N3HGV6"/>
<comment type="caution">
    <text evidence="2">The sequence shown here is derived from an EMBL/GenBank/DDBJ whole genome shotgun (WGS) entry which is preliminary data.</text>
</comment>
<dbReference type="Proteomes" id="UP000233435">
    <property type="component" value="Unassembled WGS sequence"/>
</dbReference>
<dbReference type="SUPFAM" id="SSF47336">
    <property type="entry name" value="ACP-like"/>
    <property type="match status" value="1"/>
</dbReference>
<organism evidence="2 3">
    <name type="scientific">Confluentibacter flavum</name>
    <dbReference type="NCBI Taxonomy" id="1909700"/>
    <lineage>
        <taxon>Bacteria</taxon>
        <taxon>Pseudomonadati</taxon>
        <taxon>Bacteroidota</taxon>
        <taxon>Flavobacteriia</taxon>
        <taxon>Flavobacteriales</taxon>
        <taxon>Flavobacteriaceae</taxon>
        <taxon>Confluentibacter</taxon>
    </lineage>
</organism>
<evidence type="ECO:0000313" key="2">
    <source>
        <dbReference type="EMBL" id="PKQ44144.1"/>
    </source>
</evidence>
<keyword evidence="3" id="KW-1185">Reference proteome</keyword>
<accession>A0A2N3HGV6</accession>
<feature type="domain" description="Carrier" evidence="1">
    <location>
        <begin position="2"/>
        <end position="79"/>
    </location>
</feature>
<evidence type="ECO:0000259" key="1">
    <source>
        <dbReference type="PROSITE" id="PS50075"/>
    </source>
</evidence>
<dbReference type="EMBL" id="PJEO01000052">
    <property type="protein sequence ID" value="PKQ44144.1"/>
    <property type="molecule type" value="Genomic_DNA"/>
</dbReference>
<dbReference type="Gene3D" id="1.10.1200.10">
    <property type="entry name" value="ACP-like"/>
    <property type="match status" value="1"/>
</dbReference>
<dbReference type="Pfam" id="PF00550">
    <property type="entry name" value="PP-binding"/>
    <property type="match status" value="1"/>
</dbReference>
<protein>
    <recommendedName>
        <fullName evidence="1">Carrier domain-containing protein</fullName>
    </recommendedName>
</protein>
<gene>
    <name evidence="2" type="ORF">CSW08_15245</name>
</gene>
<evidence type="ECO:0000313" key="3">
    <source>
        <dbReference type="Proteomes" id="UP000233435"/>
    </source>
</evidence>
<dbReference type="InterPro" id="IPR036736">
    <property type="entry name" value="ACP-like_sf"/>
</dbReference>
<dbReference type="InterPro" id="IPR009081">
    <property type="entry name" value="PP-bd_ACP"/>
</dbReference>
<reference evidence="2 3" key="1">
    <citation type="submission" date="2017-12" db="EMBL/GenBank/DDBJ databases">
        <title>Confluentibacter flavum sp. nov., isolated from the saline lake.</title>
        <authorList>
            <person name="Yu L."/>
        </authorList>
    </citation>
    <scope>NUCLEOTIDE SEQUENCE [LARGE SCALE GENOMIC DNA]</scope>
    <source>
        <strain evidence="2 3">3B</strain>
    </source>
</reference>
<proteinExistence type="predicted"/>
<sequence>MEINDALETFIKQEIIEEKLDNLSHDEDLLSTGLIDSMGIMRIVRFIEKRFNMEIPFEDMTFDNFMTINNMSNYILKNSLKS</sequence>